<evidence type="ECO:0000259" key="2">
    <source>
        <dbReference type="SMART" id="SM00053"/>
    </source>
</evidence>
<dbReference type="GO" id="GO:0003924">
    <property type="term" value="F:GTPase activity"/>
    <property type="evidence" value="ECO:0007669"/>
    <property type="project" value="InterPro"/>
</dbReference>
<dbReference type="EMBL" id="LGRX02025394">
    <property type="protein sequence ID" value="KAK3252465.1"/>
    <property type="molecule type" value="Genomic_DNA"/>
</dbReference>
<dbReference type="GO" id="GO:0005737">
    <property type="term" value="C:cytoplasm"/>
    <property type="evidence" value="ECO:0007669"/>
    <property type="project" value="TreeGrafter"/>
</dbReference>
<dbReference type="Gene3D" id="3.40.50.300">
    <property type="entry name" value="P-loop containing nucleotide triphosphate hydrolases"/>
    <property type="match status" value="1"/>
</dbReference>
<name>A0AAE0CEI0_9CHLO</name>
<feature type="region of interest" description="Disordered" evidence="1">
    <location>
        <begin position="910"/>
        <end position="950"/>
    </location>
</feature>
<dbReference type="PRINTS" id="PR00195">
    <property type="entry name" value="DYNAMIN"/>
</dbReference>
<dbReference type="PANTHER" id="PTHR11566">
    <property type="entry name" value="DYNAMIN"/>
    <property type="match status" value="1"/>
</dbReference>
<protein>
    <recommendedName>
        <fullName evidence="2">Dynamin GTPase domain-containing protein</fullName>
    </recommendedName>
</protein>
<evidence type="ECO:0000313" key="3">
    <source>
        <dbReference type="EMBL" id="KAK3252465.1"/>
    </source>
</evidence>
<dbReference type="GO" id="GO:0005874">
    <property type="term" value="C:microtubule"/>
    <property type="evidence" value="ECO:0007669"/>
    <property type="project" value="TreeGrafter"/>
</dbReference>
<accession>A0AAE0CEI0</accession>
<dbReference type="Pfam" id="PF00350">
    <property type="entry name" value="Dynamin_N"/>
    <property type="match status" value="1"/>
</dbReference>
<dbReference type="InterPro" id="IPR045063">
    <property type="entry name" value="Dynamin_N"/>
</dbReference>
<dbReference type="PANTHER" id="PTHR11566:SF21">
    <property type="entry name" value="DYNAMIN RELATED PROTEIN 1, ISOFORM A"/>
    <property type="match status" value="1"/>
</dbReference>
<organism evidence="3 4">
    <name type="scientific">Cymbomonas tetramitiformis</name>
    <dbReference type="NCBI Taxonomy" id="36881"/>
    <lineage>
        <taxon>Eukaryota</taxon>
        <taxon>Viridiplantae</taxon>
        <taxon>Chlorophyta</taxon>
        <taxon>Pyramimonadophyceae</taxon>
        <taxon>Pyramimonadales</taxon>
        <taxon>Pyramimonadaceae</taxon>
        <taxon>Cymbomonas</taxon>
    </lineage>
</organism>
<dbReference type="InterPro" id="IPR022812">
    <property type="entry name" value="Dynamin"/>
</dbReference>
<comment type="caution">
    <text evidence="3">The sequence shown here is derived from an EMBL/GenBank/DDBJ whole genome shotgun (WGS) entry which is preliminary data.</text>
</comment>
<dbReference type="GO" id="GO:0008017">
    <property type="term" value="F:microtubule binding"/>
    <property type="evidence" value="ECO:0007669"/>
    <property type="project" value="TreeGrafter"/>
</dbReference>
<dbReference type="AlphaFoldDB" id="A0AAE0CEI0"/>
<dbReference type="InterPro" id="IPR001401">
    <property type="entry name" value="Dynamin_GTPase"/>
</dbReference>
<gene>
    <name evidence="3" type="ORF">CYMTET_38228</name>
</gene>
<evidence type="ECO:0000256" key="1">
    <source>
        <dbReference type="SAM" id="MobiDB-lite"/>
    </source>
</evidence>
<dbReference type="Proteomes" id="UP001190700">
    <property type="component" value="Unassembled WGS sequence"/>
</dbReference>
<dbReference type="GO" id="GO:0005525">
    <property type="term" value="F:GTP binding"/>
    <property type="evidence" value="ECO:0007669"/>
    <property type="project" value="InterPro"/>
</dbReference>
<dbReference type="SMART" id="SM00053">
    <property type="entry name" value="DYNc"/>
    <property type="match status" value="1"/>
</dbReference>
<feature type="domain" description="Dynamin GTPase" evidence="2">
    <location>
        <begin position="269"/>
        <end position="528"/>
    </location>
</feature>
<dbReference type="SUPFAM" id="SSF52540">
    <property type="entry name" value="P-loop containing nucleoside triphosphate hydrolases"/>
    <property type="match status" value="1"/>
</dbReference>
<evidence type="ECO:0000313" key="4">
    <source>
        <dbReference type="Proteomes" id="UP001190700"/>
    </source>
</evidence>
<dbReference type="InterPro" id="IPR027417">
    <property type="entry name" value="P-loop_NTPase"/>
</dbReference>
<keyword evidence="4" id="KW-1185">Reference proteome</keyword>
<dbReference type="GO" id="GO:0016020">
    <property type="term" value="C:membrane"/>
    <property type="evidence" value="ECO:0007669"/>
    <property type="project" value="TreeGrafter"/>
</dbReference>
<reference evidence="3 4" key="1">
    <citation type="journal article" date="2015" name="Genome Biol. Evol.">
        <title>Comparative Genomics of a Bacterivorous Green Alga Reveals Evolutionary Causalities and Consequences of Phago-Mixotrophic Mode of Nutrition.</title>
        <authorList>
            <person name="Burns J.A."/>
            <person name="Paasch A."/>
            <person name="Narechania A."/>
            <person name="Kim E."/>
        </authorList>
    </citation>
    <scope>NUCLEOTIDE SEQUENCE [LARGE SCALE GENOMIC DNA]</scope>
    <source>
        <strain evidence="3 4">PLY_AMNH</strain>
    </source>
</reference>
<sequence>MRVNQVDGLGAGIIEVEQGSTFQFCEGRYRKTQIATIIPPMENGRLKVIKLTGPCGRPVKGEPKQEGDQVHRHLASFSIISQPPTRNKSLMALDNQWWRLCDVCPPLRSLNCSLTNTRLEEPVVAADGRTYSAQSLQFFFDSQRENGFSIESPLTHEAMGDQVRGDSVTRALLDTIGQHLDGSEVVRSSLGALQDIPDSLEHEHMEALRCLIMATTMACEAALKFSQQWDVEDSHPLLQQFRDELRDHTAAMEACISTEPTLAQPTEDLTKLRVAFAKLDGLRGLLQETLEGWDPPCITVVGTRSAGKSSVLERLSNVPLFPRNPNVCTRLPIHVRLRQSAHGSARVRLCVRDVRSGEEGPSRFIPFQSGSRYVEAVQESIRAENEATQGFSVAKQIILEVHHPVVPSIDLIDIPGLEPRADRRGPTHEILEAQVQRNRDQGSSAVYLLVVSGGAMPVNDVASAFIEEHNLMGETLGVFTHCDDLAVKAYSQLRNKVEEPQVDTGGLPVGHGWVATMSSDEHEDLPGPERLQRQAQDELEFFDSHHELKSLRVAGNAMCSALVRRLQAVYFQHLEKTWTPRTLLKIDERMLQTRLHERSQYGRPLGSLSVDDRNSAARDEVRKRLDDCVPMVMERFHEWVQSLHKQFFVAMQAMNNFKLRLQDIAEYHRNVRGEGLCRRCDLNLREVEAFWKEEIRSILFAKLECRVTHEGQSPLYRFVMLRADVGERQSQDDNGEDADLREENGAEDELQHLFTCESIRDAHRWLREEGERVQLSQYPVFLENLMREFDRRLAKSMQELEDEIARLDKAAFDLHGPLVSYRRNDANGDTWRYRVDTEELVGKMIAVMMIHGPSSRMLDGLEDSTVMGSEVERCTSGRQKCARDLESLEQAQREVHAVFNLTADQAEDLKNEEERQRKRMEEARLQREAEERRERERKEEEHRQQQQDEAHAYLESRIESSQQSSDLQKALMHLRQLKSGEHELSLCGVPCDGVAIDVLAKLLLVNTSLTSLDLQGMPDYQYLRKLRPV</sequence>
<proteinExistence type="predicted"/>